<dbReference type="InterPro" id="IPR029058">
    <property type="entry name" value="AB_hydrolase_fold"/>
</dbReference>
<dbReference type="PANTHER" id="PTHR43798:SF14">
    <property type="entry name" value="SERINE HYDROLASE-LIKE PROTEIN DDB_G0286239"/>
    <property type="match status" value="1"/>
</dbReference>
<dbReference type="PRINTS" id="PR00111">
    <property type="entry name" value="ABHYDROLASE"/>
</dbReference>
<dbReference type="GO" id="GO:0016787">
    <property type="term" value="F:hydrolase activity"/>
    <property type="evidence" value="ECO:0007669"/>
    <property type="project" value="UniProtKB-KW"/>
</dbReference>
<keyword evidence="2 4" id="KW-0378">Hydrolase</keyword>
<dbReference type="PANTHER" id="PTHR43798">
    <property type="entry name" value="MONOACYLGLYCEROL LIPASE"/>
    <property type="match status" value="1"/>
</dbReference>
<reference evidence="4 5" key="1">
    <citation type="submission" date="2020-12" db="EMBL/GenBank/DDBJ databases">
        <title>Novel Thalassolituus-related marine hydrocarbonoclastic bacteria mediated algae-derived hydrocarbons mineralization in twilight zone of the northern South China Sea.</title>
        <authorList>
            <person name="Dong C."/>
        </authorList>
    </citation>
    <scope>NUCLEOTIDE SEQUENCE [LARGE SCALE GENOMIC DNA]</scope>
    <source>
        <strain evidence="4 5">IMCC1826</strain>
    </source>
</reference>
<dbReference type="InterPro" id="IPR050266">
    <property type="entry name" value="AB_hydrolase_sf"/>
</dbReference>
<feature type="domain" description="AB hydrolase-1" evidence="3">
    <location>
        <begin position="29"/>
        <end position="133"/>
    </location>
</feature>
<dbReference type="SUPFAM" id="SSF53474">
    <property type="entry name" value="alpha/beta-Hydrolases"/>
    <property type="match status" value="1"/>
</dbReference>
<gene>
    <name evidence="4" type="ORF">I9W95_02035</name>
</gene>
<dbReference type="EMBL" id="JAEDAH010000008">
    <property type="protein sequence ID" value="MCA6062377.1"/>
    <property type="molecule type" value="Genomic_DNA"/>
</dbReference>
<sequence length="284" mass="31131">MNSEKQERHWDVRFGRVAGLEWGSPGEMPSIIALHGWLDNANSFECIRGFLPDLHIIAPDLPGHGNSDWLPSGADYSIWSSIDVIYDIITALGRPVVILGHSMGGAIGLLFAGAFPQLVSGYVALDSIGPITTEAKQTPRQLAEAVQHRGNRPARSMSSEQQALDSRLKLAPAMTAEAIRPIVVRNLQKNEAEFSWKTDPRLRLPSKVRLTEDQVTAFIEAISCPALMIRASHGIIPDDAFSRRQASFAHLTTEVVQGHHHFHIEQQGAESTAALVRQFVAGLL</sequence>
<evidence type="ECO:0000259" key="3">
    <source>
        <dbReference type="Pfam" id="PF00561"/>
    </source>
</evidence>
<accession>A0ABS7ZL11</accession>
<dbReference type="InterPro" id="IPR000073">
    <property type="entry name" value="AB_hydrolase_1"/>
</dbReference>
<proteinExistence type="inferred from homology"/>
<evidence type="ECO:0000313" key="5">
    <source>
        <dbReference type="Proteomes" id="UP000714380"/>
    </source>
</evidence>
<dbReference type="Proteomes" id="UP000714380">
    <property type="component" value="Unassembled WGS sequence"/>
</dbReference>
<evidence type="ECO:0000256" key="1">
    <source>
        <dbReference type="ARBA" id="ARBA00008645"/>
    </source>
</evidence>
<dbReference type="Pfam" id="PF00561">
    <property type="entry name" value="Abhydrolase_1"/>
    <property type="match status" value="1"/>
</dbReference>
<keyword evidence="5" id="KW-1185">Reference proteome</keyword>
<evidence type="ECO:0000256" key="2">
    <source>
        <dbReference type="ARBA" id="ARBA00022801"/>
    </source>
</evidence>
<dbReference type="Gene3D" id="3.40.50.1820">
    <property type="entry name" value="alpha/beta hydrolase"/>
    <property type="match status" value="1"/>
</dbReference>
<organism evidence="4 5">
    <name type="scientific">Thalassolituus marinus</name>
    <dbReference type="NCBI Taxonomy" id="671053"/>
    <lineage>
        <taxon>Bacteria</taxon>
        <taxon>Pseudomonadati</taxon>
        <taxon>Pseudomonadota</taxon>
        <taxon>Gammaproteobacteria</taxon>
        <taxon>Oceanospirillales</taxon>
        <taxon>Oceanospirillaceae</taxon>
        <taxon>Thalassolituus</taxon>
    </lineage>
</organism>
<evidence type="ECO:0000313" key="4">
    <source>
        <dbReference type="EMBL" id="MCA6062377.1"/>
    </source>
</evidence>
<dbReference type="RefSeq" id="WP_225671311.1">
    <property type="nucleotide sequence ID" value="NZ_JAEDAH010000008.1"/>
</dbReference>
<name>A0ABS7ZL11_9GAMM</name>
<comment type="caution">
    <text evidence="4">The sequence shown here is derived from an EMBL/GenBank/DDBJ whole genome shotgun (WGS) entry which is preliminary data.</text>
</comment>
<comment type="similarity">
    <text evidence="1">Belongs to the AB hydrolase superfamily.</text>
</comment>
<protein>
    <submittedName>
        <fullName evidence="4">Alpha/beta hydrolase</fullName>
    </submittedName>
</protein>